<evidence type="ECO:0000256" key="6">
    <source>
        <dbReference type="ARBA" id="ARBA00022884"/>
    </source>
</evidence>
<dbReference type="AlphaFoldDB" id="A0A433UAP6"/>
<protein>
    <recommendedName>
        <fullName evidence="9">NOL1/NOP2/Sun domain family member 4</fullName>
    </recommendedName>
</protein>
<evidence type="ECO:0000256" key="8">
    <source>
        <dbReference type="ARBA" id="ARBA00023128"/>
    </source>
</evidence>
<dbReference type="PANTHER" id="PTHR22808">
    <property type="entry name" value="NCL1 YEAST -RELATED NOL1/NOP2/FMU SUN DOMAIN-CONTAINING"/>
    <property type="match status" value="1"/>
</dbReference>
<keyword evidence="2" id="KW-0698">rRNA processing</keyword>
<dbReference type="Gene3D" id="3.40.50.150">
    <property type="entry name" value="Vaccinia Virus protein VP39"/>
    <property type="match status" value="1"/>
</dbReference>
<dbReference type="Proteomes" id="UP000271974">
    <property type="component" value="Unassembled WGS sequence"/>
</dbReference>
<evidence type="ECO:0000256" key="5">
    <source>
        <dbReference type="ARBA" id="ARBA00022691"/>
    </source>
</evidence>
<evidence type="ECO:0000256" key="4">
    <source>
        <dbReference type="ARBA" id="ARBA00022679"/>
    </source>
</evidence>
<organism evidence="14 15">
    <name type="scientific">Elysia chlorotica</name>
    <name type="common">Eastern emerald elysia</name>
    <name type="synonym">Sea slug</name>
    <dbReference type="NCBI Taxonomy" id="188477"/>
    <lineage>
        <taxon>Eukaryota</taxon>
        <taxon>Metazoa</taxon>
        <taxon>Spiralia</taxon>
        <taxon>Lophotrochozoa</taxon>
        <taxon>Mollusca</taxon>
        <taxon>Gastropoda</taxon>
        <taxon>Heterobranchia</taxon>
        <taxon>Euthyneura</taxon>
        <taxon>Panpulmonata</taxon>
        <taxon>Sacoglossa</taxon>
        <taxon>Placobranchoidea</taxon>
        <taxon>Plakobranchidae</taxon>
        <taxon>Elysia</taxon>
    </lineage>
</organism>
<dbReference type="GO" id="GO:0008173">
    <property type="term" value="F:RNA methyltransferase activity"/>
    <property type="evidence" value="ECO:0007669"/>
    <property type="project" value="InterPro"/>
</dbReference>
<evidence type="ECO:0000256" key="1">
    <source>
        <dbReference type="ARBA" id="ARBA00004173"/>
    </source>
</evidence>
<keyword evidence="3 11" id="KW-0489">Methyltransferase</keyword>
<feature type="active site" description="Nucleophile" evidence="11">
    <location>
        <position position="392"/>
    </location>
</feature>
<keyword evidence="7" id="KW-0809">Transit peptide</keyword>
<dbReference type="InterPro" id="IPR001678">
    <property type="entry name" value="MeTrfase_RsmB-F_NOP2_dom"/>
</dbReference>
<evidence type="ECO:0000259" key="13">
    <source>
        <dbReference type="PROSITE" id="PS51686"/>
    </source>
</evidence>
<accession>A0A433UAP6</accession>
<evidence type="ECO:0000313" key="15">
    <source>
        <dbReference type="Proteomes" id="UP000271974"/>
    </source>
</evidence>
<keyword evidence="5 11" id="KW-0949">S-adenosyl-L-methionine</keyword>
<feature type="binding site" evidence="11">
    <location>
        <position position="291"/>
    </location>
    <ligand>
        <name>S-adenosyl-L-methionine</name>
        <dbReference type="ChEBI" id="CHEBI:59789"/>
    </ligand>
</feature>
<dbReference type="InterPro" id="IPR023267">
    <property type="entry name" value="RCMT"/>
</dbReference>
<evidence type="ECO:0000256" key="9">
    <source>
        <dbReference type="ARBA" id="ARBA00042050"/>
    </source>
</evidence>
<comment type="subcellular location">
    <subcellularLocation>
        <location evidence="1">Mitochondrion</location>
    </subcellularLocation>
</comment>
<feature type="region of interest" description="Disordered" evidence="12">
    <location>
        <begin position="109"/>
        <end position="140"/>
    </location>
</feature>
<dbReference type="OrthoDB" id="8020218at2759"/>
<feature type="domain" description="SAM-dependent MTase RsmB/NOP-type" evidence="13">
    <location>
        <begin position="174"/>
        <end position="465"/>
    </location>
</feature>
<dbReference type="Gene3D" id="6.20.240.40">
    <property type="match status" value="1"/>
</dbReference>
<evidence type="ECO:0000256" key="11">
    <source>
        <dbReference type="PROSITE-ProRule" id="PRU01023"/>
    </source>
</evidence>
<evidence type="ECO:0000256" key="12">
    <source>
        <dbReference type="SAM" id="MobiDB-lite"/>
    </source>
</evidence>
<gene>
    <name evidence="14" type="ORF">EGW08_001378</name>
</gene>
<dbReference type="PANTHER" id="PTHR22808:SF3">
    <property type="entry name" value="5-METHYLCYTOSINE RRNA METHYLTRANSFERASE NSUN4"/>
    <property type="match status" value="1"/>
</dbReference>
<sequence length="466" mass="52113">MDLTHHTFRRLLLVHWKRSHLITTKRFRYKPKWAIHEKRLTNCNHALGHFDAFYKPVYGQDWPSVRLSLLSLPKHCAVVNIYGNSAAAQEQLCDLGTSNFLLDAQTQVSVENQSTSDDSELNPENDGKVATGLPPYALPGSDDVSAANPDLLEEEALRDGQYSSDDLNVFVPTEKVYSEKDLLLREEISLNSFESRDISLKVLPAEALNFSQDLRPYVFPSGVVSRFPSPKSHYGTLGYYLMDAASVLPVLALDVQPTDRVLDLCAAPGGKSYLILQLLHLHEGGRLHCNDSAQARLSRLKSVLNLYFPKDIIEQVIVTKMDGASEFPVAYNKVLVDVPCNADRHAVTEDDNNLFKVSRTRERLDMVRLQRELLISALKSCVPGGTVVYSTCTLAPAQNDGVIQAVAEELWETSEVEFAVQDLTNLRRALTPTFKFHDKTKYGLTVLPTPLNNFGPSFVAKLKRTK</sequence>
<evidence type="ECO:0000256" key="10">
    <source>
        <dbReference type="ARBA" id="ARBA00049302"/>
    </source>
</evidence>
<keyword evidence="4 11" id="KW-0808">Transferase</keyword>
<evidence type="ECO:0000256" key="7">
    <source>
        <dbReference type="ARBA" id="ARBA00022946"/>
    </source>
</evidence>
<dbReference type="GO" id="GO:0005762">
    <property type="term" value="C:mitochondrial large ribosomal subunit"/>
    <property type="evidence" value="ECO:0007669"/>
    <property type="project" value="TreeGrafter"/>
</dbReference>
<comment type="caution">
    <text evidence="14">The sequence shown here is derived from an EMBL/GenBank/DDBJ whole genome shotgun (WGS) entry which is preliminary data.</text>
</comment>
<comment type="similarity">
    <text evidence="11">Belongs to the class I-like SAM-binding methyltransferase superfamily. RsmB/NOP family.</text>
</comment>
<dbReference type="GO" id="GO:0031167">
    <property type="term" value="P:rRNA methylation"/>
    <property type="evidence" value="ECO:0007669"/>
    <property type="project" value="TreeGrafter"/>
</dbReference>
<reference evidence="14 15" key="1">
    <citation type="submission" date="2019-01" db="EMBL/GenBank/DDBJ databases">
        <title>A draft genome assembly of the solar-powered sea slug Elysia chlorotica.</title>
        <authorList>
            <person name="Cai H."/>
            <person name="Li Q."/>
            <person name="Fang X."/>
            <person name="Li J."/>
            <person name="Curtis N.E."/>
            <person name="Altenburger A."/>
            <person name="Shibata T."/>
            <person name="Feng M."/>
            <person name="Maeda T."/>
            <person name="Schwartz J.A."/>
            <person name="Shigenobu S."/>
            <person name="Lundholm N."/>
            <person name="Nishiyama T."/>
            <person name="Yang H."/>
            <person name="Hasebe M."/>
            <person name="Li S."/>
            <person name="Pierce S.K."/>
            <person name="Wang J."/>
        </authorList>
    </citation>
    <scope>NUCLEOTIDE SEQUENCE [LARGE SCALE GENOMIC DNA]</scope>
    <source>
        <strain evidence="14">EC2010</strain>
        <tissue evidence="14">Whole organism of an adult</tissue>
    </source>
</reference>
<dbReference type="STRING" id="188477.A0A433UAP6"/>
<dbReference type="PROSITE" id="PS51686">
    <property type="entry name" value="SAM_MT_RSMB_NOP"/>
    <property type="match status" value="1"/>
</dbReference>
<evidence type="ECO:0000256" key="2">
    <source>
        <dbReference type="ARBA" id="ARBA00022552"/>
    </source>
</evidence>
<evidence type="ECO:0000313" key="14">
    <source>
        <dbReference type="EMBL" id="RUS90871.1"/>
    </source>
</evidence>
<keyword evidence="8" id="KW-0496">Mitochondrion</keyword>
<keyword evidence="6 11" id="KW-0694">RNA-binding</keyword>
<comment type="catalytic activity">
    <reaction evidence="10">
        <text>a cytidine in rRNA + S-adenosyl-L-methionine = a 5-methylcytidine in rRNA + S-adenosyl-L-homocysteine + H(+)</text>
        <dbReference type="Rhea" id="RHEA:61484"/>
        <dbReference type="Rhea" id="RHEA-COMP:15836"/>
        <dbReference type="Rhea" id="RHEA-COMP:15837"/>
        <dbReference type="ChEBI" id="CHEBI:15378"/>
        <dbReference type="ChEBI" id="CHEBI:57856"/>
        <dbReference type="ChEBI" id="CHEBI:59789"/>
        <dbReference type="ChEBI" id="CHEBI:74483"/>
        <dbReference type="ChEBI" id="CHEBI:82748"/>
    </reaction>
</comment>
<dbReference type="Pfam" id="PF01189">
    <property type="entry name" value="Methyltr_RsmB-F"/>
    <property type="match status" value="1"/>
</dbReference>
<dbReference type="PRINTS" id="PR02008">
    <property type="entry name" value="RCMTFAMILY"/>
</dbReference>
<dbReference type="EMBL" id="RQTK01000023">
    <property type="protein sequence ID" value="RUS90871.1"/>
    <property type="molecule type" value="Genomic_DNA"/>
</dbReference>
<dbReference type="InterPro" id="IPR049560">
    <property type="entry name" value="MeTrfase_RsmB-F_NOP2_cat"/>
</dbReference>
<dbReference type="FunFam" id="3.40.50.150:FF:000055">
    <property type="entry name" value="5-methylcytosine rRNA methyltransferase NSUN4"/>
    <property type="match status" value="1"/>
</dbReference>
<dbReference type="SUPFAM" id="SSF53335">
    <property type="entry name" value="S-adenosyl-L-methionine-dependent methyltransferases"/>
    <property type="match status" value="1"/>
</dbReference>
<feature type="binding site" evidence="11">
    <location>
        <begin position="265"/>
        <end position="271"/>
    </location>
    <ligand>
        <name>S-adenosyl-L-methionine</name>
        <dbReference type="ChEBI" id="CHEBI:59789"/>
    </ligand>
</feature>
<dbReference type="GO" id="GO:0003723">
    <property type="term" value="F:RNA binding"/>
    <property type="evidence" value="ECO:0007669"/>
    <property type="project" value="UniProtKB-UniRule"/>
</dbReference>
<name>A0A433UAP6_ELYCH</name>
<keyword evidence="15" id="KW-1185">Reference proteome</keyword>
<comment type="caution">
    <text evidence="11">Lacks conserved residue(s) required for the propagation of feature annotation.</text>
</comment>
<evidence type="ECO:0000256" key="3">
    <source>
        <dbReference type="ARBA" id="ARBA00022603"/>
    </source>
</evidence>
<feature type="binding site" evidence="11">
    <location>
        <position position="337"/>
    </location>
    <ligand>
        <name>S-adenosyl-L-methionine</name>
        <dbReference type="ChEBI" id="CHEBI:59789"/>
    </ligand>
</feature>
<proteinExistence type="inferred from homology"/>
<dbReference type="InterPro" id="IPR029063">
    <property type="entry name" value="SAM-dependent_MTases_sf"/>
</dbReference>